<dbReference type="AlphaFoldDB" id="A0A552WUU3"/>
<keyword evidence="2" id="KW-1185">Reference proteome</keyword>
<evidence type="ECO:0000313" key="1">
    <source>
        <dbReference type="EMBL" id="TRW46621.1"/>
    </source>
</evidence>
<dbReference type="RefSeq" id="WP_143417399.1">
    <property type="nucleotide sequence ID" value="NZ_VJXR01000008.1"/>
</dbReference>
<proteinExistence type="predicted"/>
<reference evidence="1 2" key="1">
    <citation type="submission" date="2019-07" db="EMBL/GenBank/DDBJ databases">
        <title>Georgenia wutianyii sp. nov. and Georgenia *** sp. nov. isolated from plateau pika (Ochotona curzoniae) in the Qinghai-Tibet plateau of China.</title>
        <authorList>
            <person name="Tian Z."/>
        </authorList>
    </citation>
    <scope>NUCLEOTIDE SEQUENCE [LARGE SCALE GENOMIC DNA]</scope>
    <source>
        <strain evidence="1 2">Z446</strain>
    </source>
</reference>
<dbReference type="InterPro" id="IPR023393">
    <property type="entry name" value="START-like_dom_sf"/>
</dbReference>
<protein>
    <submittedName>
        <fullName evidence="1">Polyketide cyclase</fullName>
    </submittedName>
</protein>
<sequence length="141" mass="15103">MEVEIGISAPPSAVWTVLAHPTRWPRWTASMTSVEPLGQPELGPGARMRIRQPRLPALVWQVIAWQPGRSFTWAAKTGGVTTVATHTVLPAGADRCSLVLGVSQHGLLAPLVRATTGRRTRRYLEMEAAGHKAAAEAGPIA</sequence>
<evidence type="ECO:0000313" key="2">
    <source>
        <dbReference type="Proteomes" id="UP000318693"/>
    </source>
</evidence>
<gene>
    <name evidence="1" type="ORF">FJ693_04880</name>
</gene>
<accession>A0A552WUU3</accession>
<dbReference type="Pfam" id="PF10604">
    <property type="entry name" value="Polyketide_cyc2"/>
    <property type="match status" value="1"/>
</dbReference>
<name>A0A552WUU3_9MICO</name>
<dbReference type="Gene3D" id="3.30.530.20">
    <property type="match status" value="1"/>
</dbReference>
<comment type="caution">
    <text evidence="1">The sequence shown here is derived from an EMBL/GenBank/DDBJ whole genome shotgun (WGS) entry which is preliminary data.</text>
</comment>
<dbReference type="InterPro" id="IPR019587">
    <property type="entry name" value="Polyketide_cyclase/dehydratase"/>
</dbReference>
<dbReference type="SUPFAM" id="SSF55961">
    <property type="entry name" value="Bet v1-like"/>
    <property type="match status" value="1"/>
</dbReference>
<dbReference type="EMBL" id="VJXR01000008">
    <property type="protein sequence ID" value="TRW46621.1"/>
    <property type="molecule type" value="Genomic_DNA"/>
</dbReference>
<organism evidence="1 2">
    <name type="scientific">Georgenia yuyongxinii</name>
    <dbReference type="NCBI Taxonomy" id="2589797"/>
    <lineage>
        <taxon>Bacteria</taxon>
        <taxon>Bacillati</taxon>
        <taxon>Actinomycetota</taxon>
        <taxon>Actinomycetes</taxon>
        <taxon>Micrococcales</taxon>
        <taxon>Bogoriellaceae</taxon>
        <taxon>Georgenia</taxon>
    </lineage>
</organism>
<dbReference type="Proteomes" id="UP000318693">
    <property type="component" value="Unassembled WGS sequence"/>
</dbReference>